<proteinExistence type="predicted"/>
<dbReference type="AlphaFoldDB" id="A0A2T3HHM1"/>
<feature type="chain" id="PRO_5015613027" evidence="1">
    <location>
        <begin position="22"/>
        <end position="272"/>
    </location>
</feature>
<keyword evidence="1" id="KW-0732">Signal</keyword>
<dbReference type="PANTHER" id="PTHR48098:SF1">
    <property type="entry name" value="DIACYLGLYCEROL ACYLTRANSFERASE_MYCOLYLTRANSFERASE AG85A"/>
    <property type="match status" value="1"/>
</dbReference>
<dbReference type="OrthoDB" id="9803578at2"/>
<dbReference type="InterPro" id="IPR050583">
    <property type="entry name" value="Mycobacterial_A85_antigen"/>
</dbReference>
<sequence length="272" mass="30937">MRLISRIFLLLACCAGLTARAAKVDTVTTPSAAMNKDIRAVVILPDTYDGQKQFPVVYLLHGYGDRYNGWVNKVPAIKDEADRNNLIIVCPDGNISSWYFDSPVDKKWRYETYVSGELVKWIDKNYKTLADRKARAITGLSMGGHGALYLAFRHQDIFGAAGSMSGGVDIRPFPNNWELAKRLGPKSAFPGRWSENSVTEMLHLLSPGKLALIIDCGKSDFFYEVNLALHQKMDYLNIEHDFIVRPGVHNWEYWSNAVSYQLLFFKRFFVRK</sequence>
<gene>
    <name evidence="2" type="ORF">C7T94_17255</name>
</gene>
<dbReference type="Pfam" id="PF00756">
    <property type="entry name" value="Esterase"/>
    <property type="match status" value="1"/>
</dbReference>
<comment type="caution">
    <text evidence="2">The sequence shown here is derived from an EMBL/GenBank/DDBJ whole genome shotgun (WGS) entry which is preliminary data.</text>
</comment>
<dbReference type="SUPFAM" id="SSF53474">
    <property type="entry name" value="alpha/beta-Hydrolases"/>
    <property type="match status" value="1"/>
</dbReference>
<name>A0A2T3HHM1_9SPHI</name>
<evidence type="ECO:0000313" key="3">
    <source>
        <dbReference type="Proteomes" id="UP000240912"/>
    </source>
</evidence>
<dbReference type="InterPro" id="IPR029058">
    <property type="entry name" value="AB_hydrolase_fold"/>
</dbReference>
<dbReference type="Proteomes" id="UP000240912">
    <property type="component" value="Unassembled WGS sequence"/>
</dbReference>
<organism evidence="2 3">
    <name type="scientific">Pedobacter yulinensis</name>
    <dbReference type="NCBI Taxonomy" id="2126353"/>
    <lineage>
        <taxon>Bacteria</taxon>
        <taxon>Pseudomonadati</taxon>
        <taxon>Bacteroidota</taxon>
        <taxon>Sphingobacteriia</taxon>
        <taxon>Sphingobacteriales</taxon>
        <taxon>Sphingobacteriaceae</taxon>
        <taxon>Pedobacter</taxon>
    </lineage>
</organism>
<dbReference type="PANTHER" id="PTHR48098">
    <property type="entry name" value="ENTEROCHELIN ESTERASE-RELATED"/>
    <property type="match status" value="1"/>
</dbReference>
<evidence type="ECO:0000256" key="1">
    <source>
        <dbReference type="SAM" id="SignalP"/>
    </source>
</evidence>
<keyword evidence="3" id="KW-1185">Reference proteome</keyword>
<accession>A0A2T3HHM1</accession>
<dbReference type="GO" id="GO:0016747">
    <property type="term" value="F:acyltransferase activity, transferring groups other than amino-acyl groups"/>
    <property type="evidence" value="ECO:0007669"/>
    <property type="project" value="TreeGrafter"/>
</dbReference>
<protein>
    <submittedName>
        <fullName evidence="2">XynC protein</fullName>
    </submittedName>
</protein>
<dbReference type="EMBL" id="PYLS01000007">
    <property type="protein sequence ID" value="PST81937.1"/>
    <property type="molecule type" value="Genomic_DNA"/>
</dbReference>
<reference evidence="2 3" key="1">
    <citation type="submission" date="2018-03" db="EMBL/GenBank/DDBJ databases">
        <authorList>
            <person name="Keele B.F."/>
        </authorList>
    </citation>
    <scope>NUCLEOTIDE SEQUENCE [LARGE SCALE GENOMIC DNA]</scope>
    <source>
        <strain evidence="2 3">YL28-9</strain>
    </source>
</reference>
<evidence type="ECO:0000313" key="2">
    <source>
        <dbReference type="EMBL" id="PST81937.1"/>
    </source>
</evidence>
<dbReference type="InterPro" id="IPR000801">
    <property type="entry name" value="Esterase-like"/>
</dbReference>
<feature type="signal peptide" evidence="1">
    <location>
        <begin position="1"/>
        <end position="21"/>
    </location>
</feature>
<dbReference type="Gene3D" id="3.40.50.1820">
    <property type="entry name" value="alpha/beta hydrolase"/>
    <property type="match status" value="1"/>
</dbReference>